<dbReference type="AlphaFoldDB" id="F4H572"/>
<sequence>MRRVIAVLCIVVGAVPLLLGTAAAVLVGPDDRVDLRERAAPAGVQAVVVPHDLVPLTGVTLHVEARAESGDVLVGSAHPVDVASYTGVARRLVVKRVGADGRPVGDVRGAPDAAPLDVAAATFWTAEDRGAGTRSIDVPLTDEPVAVVVATAVPAAPIRFGVGLEINSAFTVAAACAVGGGLLVGTGLVLLLRGGAGRPRTTSTDAHERVPATTPEDVERAAQRVEPGVRRRLVAVGAAVAGATALAGCSPVPGLADRAARPERPALTAAEQSEPEPTPHPYQVASQAAAAGDPSAWAQVTGGPELEIRELSTRIELARAATDGTPVDGSTYELVTLEEIDPSFTSYPLYRVLLAQAAGDETAPPFVRLLERRDVLDAWHVRAEASVPAGTTLRAADGPISHAPTEDDLARAAGALDAVEHYLATGDGTGVVAMGDLAEVRHDLLPVDELGAVVQSLTVQAWGDQEDPFGRGGASRAFGVADGTLTVLALDVSATLSSTSADEPLRFTDPVVAELVGQPGWRTSLRTESVVVVAAVVSHSGDVTVLGADAAPVHRP</sequence>
<evidence type="ECO:0000256" key="2">
    <source>
        <dbReference type="SAM" id="Phobius"/>
    </source>
</evidence>
<evidence type="ECO:0000313" key="4">
    <source>
        <dbReference type="Proteomes" id="UP000008460"/>
    </source>
</evidence>
<dbReference type="STRING" id="590998.Celf_2553"/>
<evidence type="ECO:0000313" key="3">
    <source>
        <dbReference type="EMBL" id="AEE46678.1"/>
    </source>
</evidence>
<evidence type="ECO:0000256" key="1">
    <source>
        <dbReference type="SAM" id="MobiDB-lite"/>
    </source>
</evidence>
<dbReference type="eggNOG" id="ENOG5032X9T">
    <property type="taxonomic scope" value="Bacteria"/>
</dbReference>
<proteinExistence type="predicted"/>
<keyword evidence="2" id="KW-1133">Transmembrane helix</keyword>
<keyword evidence="4" id="KW-1185">Reference proteome</keyword>
<feature type="region of interest" description="Disordered" evidence="1">
    <location>
        <begin position="196"/>
        <end position="223"/>
    </location>
</feature>
<keyword evidence="2" id="KW-0812">Transmembrane</keyword>
<protein>
    <submittedName>
        <fullName evidence="3">Uncharacterized protein</fullName>
    </submittedName>
</protein>
<dbReference type="EMBL" id="CP002666">
    <property type="protein sequence ID" value="AEE46678.1"/>
    <property type="molecule type" value="Genomic_DNA"/>
</dbReference>
<feature type="region of interest" description="Disordered" evidence="1">
    <location>
        <begin position="252"/>
        <end position="298"/>
    </location>
</feature>
<dbReference type="RefSeq" id="WP_013771704.1">
    <property type="nucleotide sequence ID" value="NC_015514.1"/>
</dbReference>
<dbReference type="KEGG" id="cfi:Celf_2553"/>
<feature type="compositionally biased region" description="Low complexity" evidence="1">
    <location>
        <begin position="285"/>
        <end position="298"/>
    </location>
</feature>
<accession>F4H572</accession>
<dbReference type="Proteomes" id="UP000008460">
    <property type="component" value="Chromosome"/>
</dbReference>
<name>F4H572_CELFA</name>
<dbReference type="HOGENOM" id="CLU_489756_0_0_11"/>
<feature type="transmembrane region" description="Helical" evidence="2">
    <location>
        <begin position="169"/>
        <end position="192"/>
    </location>
</feature>
<gene>
    <name evidence="3" type="ordered locus">Celf_2553</name>
</gene>
<organism evidence="3 4">
    <name type="scientific">Cellulomonas fimi (strain ATCC 484 / DSM 20113 / JCM 1341 / CCUG 24087 / LMG 16345 / NBRC 15513 / NCIMB 8980 / NCTC 7547 / NRS-133)</name>
    <dbReference type="NCBI Taxonomy" id="590998"/>
    <lineage>
        <taxon>Bacteria</taxon>
        <taxon>Bacillati</taxon>
        <taxon>Actinomycetota</taxon>
        <taxon>Actinomycetes</taxon>
        <taxon>Micrococcales</taxon>
        <taxon>Cellulomonadaceae</taxon>
        <taxon>Cellulomonas</taxon>
    </lineage>
</organism>
<keyword evidence="2" id="KW-0472">Membrane</keyword>
<reference evidence="3 4" key="1">
    <citation type="submission" date="2011-04" db="EMBL/GenBank/DDBJ databases">
        <title>Complete sequence of Cellulomonas fimi ATCC 484.</title>
        <authorList>
            <consortium name="US DOE Joint Genome Institute"/>
            <person name="Lucas S."/>
            <person name="Han J."/>
            <person name="Lapidus A."/>
            <person name="Cheng J.-F."/>
            <person name="Goodwin L."/>
            <person name="Pitluck S."/>
            <person name="Peters L."/>
            <person name="Chertkov O."/>
            <person name="Detter J.C."/>
            <person name="Han C."/>
            <person name="Tapia R."/>
            <person name="Land M."/>
            <person name="Hauser L."/>
            <person name="Kyrpides N."/>
            <person name="Ivanova N."/>
            <person name="Ovchinnikova G."/>
            <person name="Pagani I."/>
            <person name="Mead D."/>
            <person name="Brumm P."/>
            <person name="Woyke T."/>
        </authorList>
    </citation>
    <scope>NUCLEOTIDE SEQUENCE [LARGE SCALE GENOMIC DNA]</scope>
    <source>
        <strain evidence="4">ATCC 484 / DSM 20113 / JCM 1341 / NBRC 15513 / NCIMB 8980 / NCTC 7547</strain>
    </source>
</reference>